<dbReference type="PRINTS" id="PR00081">
    <property type="entry name" value="GDHRDH"/>
</dbReference>
<dbReference type="AlphaFoldDB" id="A0A099W8A3"/>
<evidence type="ECO:0000313" key="4">
    <source>
        <dbReference type="EMBL" id="KGL40678.1"/>
    </source>
</evidence>
<proteinExistence type="inferred from homology"/>
<dbReference type="PANTHER" id="PTHR44196:SF1">
    <property type="entry name" value="DEHYDROGENASE_REDUCTASE SDR FAMILY MEMBER 7B"/>
    <property type="match status" value="1"/>
</dbReference>
<dbReference type="OrthoDB" id="9793345at2"/>
<evidence type="ECO:0000256" key="1">
    <source>
        <dbReference type="ARBA" id="ARBA00006484"/>
    </source>
</evidence>
<dbReference type="Pfam" id="PF00106">
    <property type="entry name" value="adh_short"/>
    <property type="match status" value="1"/>
</dbReference>
<dbReference type="InterPro" id="IPR002347">
    <property type="entry name" value="SDR_fam"/>
</dbReference>
<dbReference type="GeneID" id="58717503"/>
<evidence type="ECO:0000313" key="5">
    <source>
        <dbReference type="Proteomes" id="UP000029844"/>
    </source>
</evidence>
<dbReference type="PANTHER" id="PTHR44196">
    <property type="entry name" value="DEHYDROGENASE/REDUCTASE SDR FAMILY MEMBER 7B"/>
    <property type="match status" value="1"/>
</dbReference>
<dbReference type="RefSeq" id="WP_036085885.1">
    <property type="nucleotide sequence ID" value="NZ_CBCSHQ010000004.1"/>
</dbReference>
<name>A0A099W8A3_9LIST</name>
<sequence length="262" mass="28508">MNHFLKDKTVLITGASNGLGAELARQVAAQGAHTILTARSTEKLASLTTQIQADFGVISTYHKMDMTNFAEIEEVVAKLADTNIDVLVNCAGFGIFEEAVTTDFDTVERMFDTNVLGLMRLTQLVLPKMMARKVGHVINIASQAGKIATPKSSAYSATKFAVLGYSNALRMEVKPSGIHVTTVNPGPIATNFFDIADASGDYLKNVGFLVLKPEDVAAKIVAIMGKNKREINLPFAMNIISRLYQVMPRVIEFFGKSAFEKK</sequence>
<dbReference type="PRINTS" id="PR00080">
    <property type="entry name" value="SDRFAMILY"/>
</dbReference>
<dbReference type="GO" id="GO:0016491">
    <property type="term" value="F:oxidoreductase activity"/>
    <property type="evidence" value="ECO:0007669"/>
    <property type="project" value="UniProtKB-KW"/>
</dbReference>
<dbReference type="SUPFAM" id="SSF51735">
    <property type="entry name" value="NAD(P)-binding Rossmann-fold domains"/>
    <property type="match status" value="1"/>
</dbReference>
<dbReference type="PROSITE" id="PS00061">
    <property type="entry name" value="ADH_SHORT"/>
    <property type="match status" value="1"/>
</dbReference>
<dbReference type="GO" id="GO:0016020">
    <property type="term" value="C:membrane"/>
    <property type="evidence" value="ECO:0007669"/>
    <property type="project" value="TreeGrafter"/>
</dbReference>
<organism evidence="4 5">
    <name type="scientific">Listeria booriae</name>
    <dbReference type="NCBI Taxonomy" id="1552123"/>
    <lineage>
        <taxon>Bacteria</taxon>
        <taxon>Bacillati</taxon>
        <taxon>Bacillota</taxon>
        <taxon>Bacilli</taxon>
        <taxon>Bacillales</taxon>
        <taxon>Listeriaceae</taxon>
        <taxon>Listeria</taxon>
    </lineage>
</organism>
<dbReference type="eggNOG" id="COG0300">
    <property type="taxonomic scope" value="Bacteria"/>
</dbReference>
<dbReference type="Proteomes" id="UP000029844">
    <property type="component" value="Unassembled WGS sequence"/>
</dbReference>
<reference evidence="4 5" key="1">
    <citation type="submission" date="2014-05" db="EMBL/GenBank/DDBJ databases">
        <title>Novel Listeriaceae from food processing environments.</title>
        <authorList>
            <person name="den Bakker H.C."/>
        </authorList>
    </citation>
    <scope>NUCLEOTIDE SEQUENCE [LARGE SCALE GENOMIC DNA]</scope>
    <source>
        <strain evidence="4 5">FSL A5-0281</strain>
    </source>
</reference>
<accession>A0A099W8A3</accession>
<dbReference type="Gene3D" id="3.40.50.720">
    <property type="entry name" value="NAD(P)-binding Rossmann-like Domain"/>
    <property type="match status" value="1"/>
</dbReference>
<evidence type="ECO:0000256" key="3">
    <source>
        <dbReference type="RuleBase" id="RU000363"/>
    </source>
</evidence>
<dbReference type="EMBL" id="JNFA01000023">
    <property type="protein sequence ID" value="KGL40678.1"/>
    <property type="molecule type" value="Genomic_DNA"/>
</dbReference>
<dbReference type="InterPro" id="IPR020904">
    <property type="entry name" value="Sc_DH/Rdtase_CS"/>
</dbReference>
<gene>
    <name evidence="4" type="ORF">EP57_08965</name>
</gene>
<keyword evidence="2" id="KW-0560">Oxidoreductase</keyword>
<comment type="similarity">
    <text evidence="1 3">Belongs to the short-chain dehydrogenases/reductases (SDR) family.</text>
</comment>
<dbReference type="PIRSF" id="PIRSF000126">
    <property type="entry name" value="11-beta-HSD1"/>
    <property type="match status" value="1"/>
</dbReference>
<evidence type="ECO:0000256" key="2">
    <source>
        <dbReference type="ARBA" id="ARBA00023002"/>
    </source>
</evidence>
<keyword evidence="5" id="KW-1185">Reference proteome</keyword>
<comment type="caution">
    <text evidence="4">The sequence shown here is derived from an EMBL/GenBank/DDBJ whole genome shotgun (WGS) entry which is preliminary data.</text>
</comment>
<protein>
    <submittedName>
        <fullName evidence="4">Oxidoreductase</fullName>
    </submittedName>
</protein>
<dbReference type="STRING" id="1552123.EP57_08965"/>
<dbReference type="InterPro" id="IPR036291">
    <property type="entry name" value="NAD(P)-bd_dom_sf"/>
</dbReference>